<proteinExistence type="predicted"/>
<dbReference type="GO" id="GO:0006405">
    <property type="term" value="P:RNA export from nucleus"/>
    <property type="evidence" value="ECO:0007669"/>
    <property type="project" value="InterPro"/>
</dbReference>
<name>A0A2P5XJR4_GOSBA</name>
<protein>
    <submittedName>
        <fullName evidence="1">Uncharacterized protein</fullName>
    </submittedName>
</protein>
<dbReference type="EMBL" id="KZ664731">
    <property type="protein sequence ID" value="PPS03573.1"/>
    <property type="molecule type" value="Genomic_DNA"/>
</dbReference>
<dbReference type="Proteomes" id="UP000239757">
    <property type="component" value="Unassembled WGS sequence"/>
</dbReference>
<sequence>MAKELDTLLESIEEAGGFRDVCTVFQRSSVEELVHGIAVLSKKCRSWKVTSVPVIDGNVMDEQLGKIQQHLDKTVQGIFKF</sequence>
<accession>A0A2P5XJR4</accession>
<organism evidence="1 2">
    <name type="scientific">Gossypium barbadense</name>
    <name type="common">Sea Island cotton</name>
    <name type="synonym">Hibiscus barbadensis</name>
    <dbReference type="NCBI Taxonomy" id="3634"/>
    <lineage>
        <taxon>Eukaryota</taxon>
        <taxon>Viridiplantae</taxon>
        <taxon>Streptophyta</taxon>
        <taxon>Embryophyta</taxon>
        <taxon>Tracheophyta</taxon>
        <taxon>Spermatophyta</taxon>
        <taxon>Magnoliopsida</taxon>
        <taxon>eudicotyledons</taxon>
        <taxon>Gunneridae</taxon>
        <taxon>Pentapetalae</taxon>
        <taxon>rosids</taxon>
        <taxon>malvids</taxon>
        <taxon>Malvales</taxon>
        <taxon>Malvaceae</taxon>
        <taxon>Malvoideae</taxon>
        <taxon>Gossypium</taxon>
    </lineage>
</organism>
<dbReference type="GO" id="GO:0017056">
    <property type="term" value="F:structural constituent of nuclear pore"/>
    <property type="evidence" value="ECO:0007669"/>
    <property type="project" value="InterPro"/>
</dbReference>
<evidence type="ECO:0000313" key="2">
    <source>
        <dbReference type="Proteomes" id="UP000239757"/>
    </source>
</evidence>
<dbReference type="AlphaFoldDB" id="A0A2P5XJR4"/>
<reference evidence="1 2" key="1">
    <citation type="submission" date="2015-01" db="EMBL/GenBank/DDBJ databases">
        <title>Genome of allotetraploid Gossypium barbadense reveals genomic plasticity and fiber elongation in cotton evolution.</title>
        <authorList>
            <person name="Chen X."/>
            <person name="Liu X."/>
            <person name="Zhao B."/>
            <person name="Zheng H."/>
            <person name="Hu Y."/>
            <person name="Lu G."/>
            <person name="Yang C."/>
            <person name="Chen J."/>
            <person name="Shan C."/>
            <person name="Zhang L."/>
            <person name="Zhou Y."/>
            <person name="Wang L."/>
            <person name="Guo W."/>
            <person name="Bai Y."/>
            <person name="Ruan J."/>
            <person name="Shangguan X."/>
            <person name="Mao Y."/>
            <person name="Jiang J."/>
            <person name="Zhu Y."/>
            <person name="Lei J."/>
            <person name="Kang H."/>
            <person name="Chen S."/>
            <person name="He X."/>
            <person name="Wang R."/>
            <person name="Wang Y."/>
            <person name="Chen J."/>
            <person name="Wang L."/>
            <person name="Yu S."/>
            <person name="Wang B."/>
            <person name="Wei J."/>
            <person name="Song S."/>
            <person name="Lu X."/>
            <person name="Gao Z."/>
            <person name="Gu W."/>
            <person name="Deng X."/>
            <person name="Ma D."/>
            <person name="Wang S."/>
            <person name="Liang W."/>
            <person name="Fang L."/>
            <person name="Cai C."/>
            <person name="Zhu X."/>
            <person name="Zhou B."/>
            <person name="Zhang Y."/>
            <person name="Chen Z."/>
            <person name="Xu S."/>
            <person name="Zhu R."/>
            <person name="Wang S."/>
            <person name="Zhang T."/>
            <person name="Zhao G."/>
        </authorList>
    </citation>
    <scope>NUCLEOTIDE SEQUENCE [LARGE SCALE GENOMIC DNA]</scope>
    <source>
        <strain evidence="2">cv. Xinhai21</strain>
        <tissue evidence="1">Leaf</tissue>
    </source>
</reference>
<dbReference type="OrthoDB" id="248320at2759"/>
<dbReference type="PANTHER" id="PTHR34418:SF3">
    <property type="entry name" value="NUCLEAR PORE COMPLEX PROTEIN NUP214"/>
    <property type="match status" value="1"/>
</dbReference>
<dbReference type="InterPro" id="IPR044694">
    <property type="entry name" value="NUP214"/>
</dbReference>
<gene>
    <name evidence="1" type="ORF">GOBAR_AA17090</name>
</gene>
<dbReference type="PANTHER" id="PTHR34418">
    <property type="entry name" value="NUCLEAR PORE COMPLEX PROTEIN NUP214 ISOFORM X1"/>
    <property type="match status" value="1"/>
</dbReference>
<evidence type="ECO:0000313" key="1">
    <source>
        <dbReference type="EMBL" id="PPS03573.1"/>
    </source>
</evidence>